<dbReference type="InterPro" id="IPR035979">
    <property type="entry name" value="RBD_domain_sf"/>
</dbReference>
<feature type="compositionally biased region" description="Basic residues" evidence="1">
    <location>
        <begin position="17"/>
        <end position="36"/>
    </location>
</feature>
<feature type="region of interest" description="Disordered" evidence="1">
    <location>
        <begin position="1"/>
        <end position="51"/>
    </location>
</feature>
<evidence type="ECO:0000256" key="1">
    <source>
        <dbReference type="SAM" id="MobiDB-lite"/>
    </source>
</evidence>
<comment type="caution">
    <text evidence="2">The sequence shown here is derived from an EMBL/GenBank/DDBJ whole genome shotgun (WGS) entry which is preliminary data.</text>
</comment>
<sequence length="93" mass="10616">MSHSREGRSTSRSSSHSPRREHRSRSLSRSRYRSRSRSQDSGDVGNLGNNLYVTGLSTRVTTSDLEQYFNNEGKVSPRYWTSQDYSSEGTTHL</sequence>
<feature type="compositionally biased region" description="Polar residues" evidence="1">
    <location>
        <begin position="79"/>
        <end position="93"/>
    </location>
</feature>
<dbReference type="GO" id="GO:0003676">
    <property type="term" value="F:nucleic acid binding"/>
    <property type="evidence" value="ECO:0007669"/>
    <property type="project" value="InterPro"/>
</dbReference>
<accession>A0A200RAQ8</accession>
<dbReference type="Proteomes" id="UP000195402">
    <property type="component" value="Unassembled WGS sequence"/>
</dbReference>
<proteinExistence type="predicted"/>
<organism evidence="2 3">
    <name type="scientific">Macleaya cordata</name>
    <name type="common">Five-seeded plume-poppy</name>
    <name type="synonym">Bocconia cordata</name>
    <dbReference type="NCBI Taxonomy" id="56857"/>
    <lineage>
        <taxon>Eukaryota</taxon>
        <taxon>Viridiplantae</taxon>
        <taxon>Streptophyta</taxon>
        <taxon>Embryophyta</taxon>
        <taxon>Tracheophyta</taxon>
        <taxon>Spermatophyta</taxon>
        <taxon>Magnoliopsida</taxon>
        <taxon>Ranunculales</taxon>
        <taxon>Papaveraceae</taxon>
        <taxon>Papaveroideae</taxon>
        <taxon>Macleaya</taxon>
    </lineage>
</organism>
<evidence type="ECO:0000313" key="3">
    <source>
        <dbReference type="Proteomes" id="UP000195402"/>
    </source>
</evidence>
<dbReference type="AlphaFoldDB" id="A0A200RAQ8"/>
<protein>
    <recommendedName>
        <fullName evidence="4">RNA recognition motif domain</fullName>
    </recommendedName>
</protein>
<dbReference type="OMA" id="KVSPRYW"/>
<feature type="region of interest" description="Disordered" evidence="1">
    <location>
        <begin position="69"/>
        <end position="93"/>
    </location>
</feature>
<reference evidence="2 3" key="1">
    <citation type="journal article" date="2017" name="Mol. Plant">
        <title>The Genome of Medicinal Plant Macleaya cordata Provides New Insights into Benzylisoquinoline Alkaloids Metabolism.</title>
        <authorList>
            <person name="Liu X."/>
            <person name="Liu Y."/>
            <person name="Huang P."/>
            <person name="Ma Y."/>
            <person name="Qing Z."/>
            <person name="Tang Q."/>
            <person name="Cao H."/>
            <person name="Cheng P."/>
            <person name="Zheng Y."/>
            <person name="Yuan Z."/>
            <person name="Zhou Y."/>
            <person name="Liu J."/>
            <person name="Tang Z."/>
            <person name="Zhuo Y."/>
            <person name="Zhang Y."/>
            <person name="Yu L."/>
            <person name="Huang J."/>
            <person name="Yang P."/>
            <person name="Peng Q."/>
            <person name="Zhang J."/>
            <person name="Jiang W."/>
            <person name="Zhang Z."/>
            <person name="Lin K."/>
            <person name="Ro D.K."/>
            <person name="Chen X."/>
            <person name="Xiong X."/>
            <person name="Shang Y."/>
            <person name="Huang S."/>
            <person name="Zeng J."/>
        </authorList>
    </citation>
    <scope>NUCLEOTIDE SEQUENCE [LARGE SCALE GENOMIC DNA]</scope>
    <source>
        <strain evidence="3">cv. BLH2017</strain>
        <tissue evidence="2">Root</tissue>
    </source>
</reference>
<keyword evidence="3" id="KW-1185">Reference proteome</keyword>
<gene>
    <name evidence="2" type="ORF">BVC80_1687g7</name>
</gene>
<dbReference type="InParanoid" id="A0A200RAQ8"/>
<dbReference type="Gene3D" id="3.30.70.330">
    <property type="match status" value="1"/>
</dbReference>
<evidence type="ECO:0000313" key="2">
    <source>
        <dbReference type="EMBL" id="OVA19791.1"/>
    </source>
</evidence>
<dbReference type="EMBL" id="MVGT01000171">
    <property type="protein sequence ID" value="OVA19791.1"/>
    <property type="molecule type" value="Genomic_DNA"/>
</dbReference>
<dbReference type="SUPFAM" id="SSF54928">
    <property type="entry name" value="RNA-binding domain, RBD"/>
    <property type="match status" value="1"/>
</dbReference>
<evidence type="ECO:0008006" key="4">
    <source>
        <dbReference type="Google" id="ProtNLM"/>
    </source>
</evidence>
<dbReference type="InterPro" id="IPR012677">
    <property type="entry name" value="Nucleotide-bd_a/b_plait_sf"/>
</dbReference>
<dbReference type="STRING" id="56857.A0A200RAQ8"/>
<name>A0A200RAQ8_MACCD</name>
<dbReference type="OrthoDB" id="1748227at2759"/>